<accession>A0A9P0AAD4</accession>
<dbReference type="InterPro" id="IPR005828">
    <property type="entry name" value="MFS_sugar_transport-like"/>
</dbReference>
<evidence type="ECO:0000313" key="9">
    <source>
        <dbReference type="Proteomes" id="UP001152759"/>
    </source>
</evidence>
<dbReference type="EMBL" id="OU963864">
    <property type="protein sequence ID" value="CAH0387396.1"/>
    <property type="molecule type" value="Genomic_DNA"/>
</dbReference>
<gene>
    <name evidence="8" type="ORF">BEMITA_LOCUS6419</name>
</gene>
<feature type="transmembrane region" description="Helical" evidence="6">
    <location>
        <begin position="57"/>
        <end position="77"/>
    </location>
</feature>
<sequence length="518" mass="57563">MFNVNYNELLASGKREADPSWPVVGCRHGWDYNFTEIPYASIAAQLNWVCDKGALPAIAQAMFFFGAILGGLLFGWIADRYGRIAALVGSNAVGFVGGVLTAFSHDFISFAFCRFLVGFAFDNCFTMMYILVLEYVGPKWRTFVANMSIAIFFTLASCLLPWIAYFIRDWRWIAVATSVPLLFAALTPFVVPESARWLISRGMTGEAVHIIKKFEKLNGKHVEPFVYSEFIESCERLRREEETGRNYSVLDLFKSPHLRKITLLLIVIWMLTSLVFDGHVRNISNFGLDLFITFTVVCATELPADILLTLTLDRFGRRWISCLSMVLGGVFSLLASAVSFGTVSASLAVLGRFSVNISYSVGLQYAAELLPTVVRAQGVAFIHIMGYVASILSPFIVYLGVLSPTLPFLVLGVFGIVGGFLALLLPETLNKDLPQTLADGEEFGKDQVFLEFPCLSRSSDGEDDWPRKTSNLKRSHDSQSDGSSLRASLRAEVYRSSMIRRKRKNRAPLPIEAGNTAI</sequence>
<comment type="subcellular location">
    <subcellularLocation>
        <location evidence="1">Membrane</location>
        <topology evidence="1">Multi-pass membrane protein</topology>
    </subcellularLocation>
</comment>
<evidence type="ECO:0000313" key="8">
    <source>
        <dbReference type="EMBL" id="CAH0387396.1"/>
    </source>
</evidence>
<dbReference type="PANTHER" id="PTHR24064">
    <property type="entry name" value="SOLUTE CARRIER FAMILY 22 MEMBER"/>
    <property type="match status" value="1"/>
</dbReference>
<feature type="transmembrane region" description="Helical" evidence="6">
    <location>
        <begin position="320"/>
        <end position="341"/>
    </location>
</feature>
<feature type="transmembrane region" description="Helical" evidence="6">
    <location>
        <begin position="84"/>
        <end position="103"/>
    </location>
</feature>
<dbReference type="Proteomes" id="UP001152759">
    <property type="component" value="Chromosome 3"/>
</dbReference>
<feature type="transmembrane region" description="Helical" evidence="6">
    <location>
        <begin position="170"/>
        <end position="191"/>
    </location>
</feature>
<dbReference type="Pfam" id="PF00083">
    <property type="entry name" value="Sugar_tr"/>
    <property type="match status" value="1"/>
</dbReference>
<evidence type="ECO:0000256" key="3">
    <source>
        <dbReference type="ARBA" id="ARBA00022989"/>
    </source>
</evidence>
<feature type="domain" description="Major facilitator superfamily (MFS) profile" evidence="7">
    <location>
        <begin position="1"/>
        <end position="430"/>
    </location>
</feature>
<keyword evidence="2 6" id="KW-0812">Transmembrane</keyword>
<dbReference type="Gene3D" id="1.20.1250.20">
    <property type="entry name" value="MFS general substrate transporter like domains"/>
    <property type="match status" value="1"/>
</dbReference>
<name>A0A9P0AAD4_BEMTA</name>
<proteinExistence type="predicted"/>
<keyword evidence="9" id="KW-1185">Reference proteome</keyword>
<evidence type="ECO:0000256" key="1">
    <source>
        <dbReference type="ARBA" id="ARBA00004141"/>
    </source>
</evidence>
<feature type="transmembrane region" description="Helical" evidence="6">
    <location>
        <begin position="143"/>
        <end position="164"/>
    </location>
</feature>
<dbReference type="InterPro" id="IPR020846">
    <property type="entry name" value="MFS_dom"/>
</dbReference>
<dbReference type="CDD" id="cd17317">
    <property type="entry name" value="MFS_SLC22"/>
    <property type="match status" value="1"/>
</dbReference>
<feature type="transmembrane region" description="Helical" evidence="6">
    <location>
        <begin position="109"/>
        <end position="131"/>
    </location>
</feature>
<dbReference type="GO" id="GO:0022857">
    <property type="term" value="F:transmembrane transporter activity"/>
    <property type="evidence" value="ECO:0007669"/>
    <property type="project" value="InterPro"/>
</dbReference>
<evidence type="ECO:0000256" key="4">
    <source>
        <dbReference type="ARBA" id="ARBA00023136"/>
    </source>
</evidence>
<dbReference type="InterPro" id="IPR036259">
    <property type="entry name" value="MFS_trans_sf"/>
</dbReference>
<dbReference type="GO" id="GO:0016020">
    <property type="term" value="C:membrane"/>
    <property type="evidence" value="ECO:0007669"/>
    <property type="project" value="UniProtKB-SubCell"/>
</dbReference>
<feature type="transmembrane region" description="Helical" evidence="6">
    <location>
        <begin position="379"/>
        <end position="400"/>
    </location>
</feature>
<reference evidence="8" key="1">
    <citation type="submission" date="2021-12" db="EMBL/GenBank/DDBJ databases">
        <authorList>
            <person name="King R."/>
        </authorList>
    </citation>
    <scope>NUCLEOTIDE SEQUENCE</scope>
</reference>
<dbReference type="PROSITE" id="PS50850">
    <property type="entry name" value="MFS"/>
    <property type="match status" value="1"/>
</dbReference>
<protein>
    <recommendedName>
        <fullName evidence="7">Major facilitator superfamily (MFS) profile domain-containing protein</fullName>
    </recommendedName>
</protein>
<keyword evidence="3 6" id="KW-1133">Transmembrane helix</keyword>
<evidence type="ECO:0000259" key="7">
    <source>
        <dbReference type="PROSITE" id="PS50850"/>
    </source>
</evidence>
<evidence type="ECO:0000256" key="2">
    <source>
        <dbReference type="ARBA" id="ARBA00022692"/>
    </source>
</evidence>
<feature type="transmembrane region" description="Helical" evidence="6">
    <location>
        <begin position="406"/>
        <end position="425"/>
    </location>
</feature>
<feature type="transmembrane region" description="Helical" evidence="6">
    <location>
        <begin position="286"/>
        <end position="308"/>
    </location>
</feature>
<dbReference type="SUPFAM" id="SSF103473">
    <property type="entry name" value="MFS general substrate transporter"/>
    <property type="match status" value="1"/>
</dbReference>
<organism evidence="8 9">
    <name type="scientific">Bemisia tabaci</name>
    <name type="common">Sweetpotato whitefly</name>
    <name type="synonym">Aleurodes tabaci</name>
    <dbReference type="NCBI Taxonomy" id="7038"/>
    <lineage>
        <taxon>Eukaryota</taxon>
        <taxon>Metazoa</taxon>
        <taxon>Ecdysozoa</taxon>
        <taxon>Arthropoda</taxon>
        <taxon>Hexapoda</taxon>
        <taxon>Insecta</taxon>
        <taxon>Pterygota</taxon>
        <taxon>Neoptera</taxon>
        <taxon>Paraneoptera</taxon>
        <taxon>Hemiptera</taxon>
        <taxon>Sternorrhyncha</taxon>
        <taxon>Aleyrodoidea</taxon>
        <taxon>Aleyrodidae</taxon>
        <taxon>Aleyrodinae</taxon>
        <taxon>Bemisia</taxon>
    </lineage>
</organism>
<evidence type="ECO:0000256" key="5">
    <source>
        <dbReference type="SAM" id="MobiDB-lite"/>
    </source>
</evidence>
<dbReference type="AlphaFoldDB" id="A0A9P0AAD4"/>
<evidence type="ECO:0000256" key="6">
    <source>
        <dbReference type="SAM" id="Phobius"/>
    </source>
</evidence>
<feature type="transmembrane region" description="Helical" evidence="6">
    <location>
        <begin position="261"/>
        <end position="280"/>
    </location>
</feature>
<feature type="region of interest" description="Disordered" evidence="5">
    <location>
        <begin position="458"/>
        <end position="487"/>
    </location>
</feature>
<keyword evidence="4 6" id="KW-0472">Membrane</keyword>